<evidence type="ECO:0000256" key="1">
    <source>
        <dbReference type="SAM" id="MobiDB-lite"/>
    </source>
</evidence>
<protein>
    <submittedName>
        <fullName evidence="2">Uncharacterized protein</fullName>
    </submittedName>
</protein>
<reference evidence="2 3" key="1">
    <citation type="submission" date="2015-05" db="EMBL/GenBank/DDBJ databases">
        <title>Genome sequence of Mycobacterium senegalense.</title>
        <authorList>
            <person name="Greninger A.L."/>
            <person name="Miller S."/>
        </authorList>
    </citation>
    <scope>NUCLEOTIDE SEQUENCE [LARGE SCALE GENOMIC DNA]</scope>
    <source>
        <strain evidence="2 3">CK2</strain>
    </source>
</reference>
<dbReference type="Proteomes" id="UP000036499">
    <property type="component" value="Unassembled WGS sequence"/>
</dbReference>
<dbReference type="EMBL" id="LDPU01000003">
    <property type="protein sequence ID" value="KLO47608.1"/>
    <property type="molecule type" value="Genomic_DNA"/>
</dbReference>
<accession>A0ABR5FM54</accession>
<keyword evidence="3" id="KW-1185">Reference proteome</keyword>
<comment type="caution">
    <text evidence="2">The sequence shown here is derived from an EMBL/GenBank/DDBJ whole genome shotgun (WGS) entry which is preliminary data.</text>
</comment>
<name>A0ABR5FM54_9MYCO</name>
<feature type="compositionally biased region" description="Polar residues" evidence="1">
    <location>
        <begin position="1"/>
        <end position="11"/>
    </location>
</feature>
<gene>
    <name evidence="2" type="ORF">ABW05_30650</name>
</gene>
<evidence type="ECO:0000313" key="2">
    <source>
        <dbReference type="EMBL" id="KLO47608.1"/>
    </source>
</evidence>
<organism evidence="2 3">
    <name type="scientific">Mycolicibacterium senegalense</name>
    <dbReference type="NCBI Taxonomy" id="1796"/>
    <lineage>
        <taxon>Bacteria</taxon>
        <taxon>Bacillati</taxon>
        <taxon>Actinomycetota</taxon>
        <taxon>Actinomycetes</taxon>
        <taxon>Mycobacteriales</taxon>
        <taxon>Mycobacteriaceae</taxon>
        <taxon>Mycolicibacterium</taxon>
    </lineage>
</organism>
<feature type="region of interest" description="Disordered" evidence="1">
    <location>
        <begin position="1"/>
        <end position="34"/>
    </location>
</feature>
<sequence>MNADGENSQSTRGGGGGLMRHHRETTTDGDLFDPPEPGKFIVDCACGDTYLVDKPRRFDAEFEALEAAAVTHARRRHDHAV</sequence>
<proteinExistence type="predicted"/>
<evidence type="ECO:0000313" key="3">
    <source>
        <dbReference type="Proteomes" id="UP000036499"/>
    </source>
</evidence>